<accession>A0A4R5YF36</accession>
<comment type="caution">
    <text evidence="1">The sequence shown here is derived from an EMBL/GenBank/DDBJ whole genome shotgun (WGS) entry which is preliminary data.</text>
</comment>
<sequence length="69" mass="7064">MLLVRVRVQGRSRPVARGGTRYHLACAPVPGGTRAAARDCCDGLTRSVLLGARGPCSSEGSPVMAGSTP</sequence>
<evidence type="ECO:0000313" key="2">
    <source>
        <dbReference type="Proteomes" id="UP000295163"/>
    </source>
</evidence>
<reference evidence="1 2" key="1">
    <citation type="submission" date="2019-03" db="EMBL/GenBank/DDBJ databases">
        <title>Genome Sequencing and Assembly of Various Microbes Isolated from Partially Reclaimed Soil and Acid Mine Drainage (AMD) Site.</title>
        <authorList>
            <person name="Steinbock B."/>
            <person name="Bechtold R."/>
            <person name="Sevigny J.L."/>
            <person name="Thomas D."/>
            <person name="Cuthill L.R."/>
            <person name="Aveiro Johannsen E.J."/>
            <person name="Thomas K."/>
            <person name="Ghosh A."/>
        </authorList>
    </citation>
    <scope>NUCLEOTIDE SEQUENCE [LARGE SCALE GENOMIC DNA]</scope>
    <source>
        <strain evidence="1 2">S-A3</strain>
    </source>
</reference>
<organism evidence="1 2">
    <name type="scientific">Kocuria rosea</name>
    <name type="common">Deinococcus erythromyxa</name>
    <name type="synonym">Micrococcus rubens</name>
    <dbReference type="NCBI Taxonomy" id="1275"/>
    <lineage>
        <taxon>Bacteria</taxon>
        <taxon>Bacillati</taxon>
        <taxon>Actinomycetota</taxon>
        <taxon>Actinomycetes</taxon>
        <taxon>Micrococcales</taxon>
        <taxon>Micrococcaceae</taxon>
        <taxon>Kocuria</taxon>
    </lineage>
</organism>
<dbReference type="Proteomes" id="UP000295163">
    <property type="component" value="Unassembled WGS sequence"/>
</dbReference>
<proteinExistence type="predicted"/>
<dbReference type="EMBL" id="SMZT01000005">
    <property type="protein sequence ID" value="TDL41912.1"/>
    <property type="molecule type" value="Genomic_DNA"/>
</dbReference>
<protein>
    <submittedName>
        <fullName evidence="1">Uncharacterized protein</fullName>
    </submittedName>
</protein>
<name>A0A4R5YF36_KOCRO</name>
<gene>
    <name evidence="1" type="ORF">E2R59_12200</name>
</gene>
<evidence type="ECO:0000313" key="1">
    <source>
        <dbReference type="EMBL" id="TDL41912.1"/>
    </source>
</evidence>
<dbReference type="AlphaFoldDB" id="A0A4R5YF36"/>